<dbReference type="Proteomes" id="UP001296873">
    <property type="component" value="Unassembled WGS sequence"/>
</dbReference>
<sequence>MLEMNLPAYTVEIVDQDQRAQLIKLRAACPASAAETALYTCSMSAAEAARVRVWPGFYSATPTFEPHHQAERARAA</sequence>
<reference evidence="1 2" key="1">
    <citation type="journal article" date="2020" name="Microorganisms">
        <title>Osmotic Adaptation and Compatible Solute Biosynthesis of Phototrophic Bacteria as Revealed from Genome Analyses.</title>
        <authorList>
            <person name="Imhoff J.F."/>
            <person name="Rahn T."/>
            <person name="Kunzel S."/>
            <person name="Keller A."/>
            <person name="Neulinger S.C."/>
        </authorList>
    </citation>
    <scope>NUCLEOTIDE SEQUENCE [LARGE SCALE GENOMIC DNA]</scope>
    <source>
        <strain evidence="1 2">DSM 9895</strain>
    </source>
</reference>
<name>A0ABS1D8I5_9PROT</name>
<gene>
    <name evidence="1" type="ORF">CKO28_01325</name>
</gene>
<organism evidence="1 2">
    <name type="scientific">Rhodovibrio sodomensis</name>
    <dbReference type="NCBI Taxonomy" id="1088"/>
    <lineage>
        <taxon>Bacteria</taxon>
        <taxon>Pseudomonadati</taxon>
        <taxon>Pseudomonadota</taxon>
        <taxon>Alphaproteobacteria</taxon>
        <taxon>Rhodospirillales</taxon>
        <taxon>Rhodovibrionaceae</taxon>
        <taxon>Rhodovibrio</taxon>
    </lineage>
</organism>
<evidence type="ECO:0000313" key="2">
    <source>
        <dbReference type="Proteomes" id="UP001296873"/>
    </source>
</evidence>
<protein>
    <submittedName>
        <fullName evidence="1">Uncharacterized protein</fullName>
    </submittedName>
</protein>
<evidence type="ECO:0000313" key="1">
    <source>
        <dbReference type="EMBL" id="MBK1666685.1"/>
    </source>
</evidence>
<dbReference type="EMBL" id="NRRL01000001">
    <property type="protein sequence ID" value="MBK1666685.1"/>
    <property type="molecule type" value="Genomic_DNA"/>
</dbReference>
<dbReference type="RefSeq" id="WP_200338740.1">
    <property type="nucleotide sequence ID" value="NZ_NRRL01000001.1"/>
</dbReference>
<accession>A0ABS1D8I5</accession>
<comment type="caution">
    <text evidence="1">The sequence shown here is derived from an EMBL/GenBank/DDBJ whole genome shotgun (WGS) entry which is preliminary data.</text>
</comment>
<keyword evidence="2" id="KW-1185">Reference proteome</keyword>
<proteinExistence type="predicted"/>